<feature type="transmembrane region" description="Helical" evidence="2">
    <location>
        <begin position="60"/>
        <end position="81"/>
    </location>
</feature>
<protein>
    <recommendedName>
        <fullName evidence="5">Vesicular, overexpressed in cancer, prosurvival protein 1</fullName>
    </recommendedName>
</protein>
<proteinExistence type="predicted"/>
<dbReference type="Proteomes" id="UP000735302">
    <property type="component" value="Unassembled WGS sequence"/>
</dbReference>
<keyword evidence="2" id="KW-1133">Transmembrane helix</keyword>
<dbReference type="AlphaFoldDB" id="A0AAV4DA58"/>
<gene>
    <name evidence="3" type="ORF">PoB_006735000</name>
</gene>
<dbReference type="EMBL" id="BLXT01007646">
    <property type="protein sequence ID" value="GFO40845.1"/>
    <property type="molecule type" value="Genomic_DNA"/>
</dbReference>
<evidence type="ECO:0000313" key="3">
    <source>
        <dbReference type="EMBL" id="GFO40845.1"/>
    </source>
</evidence>
<feature type="compositionally biased region" description="Polar residues" evidence="1">
    <location>
        <begin position="471"/>
        <end position="495"/>
    </location>
</feature>
<keyword evidence="2" id="KW-0472">Membrane</keyword>
<evidence type="ECO:0008006" key="5">
    <source>
        <dbReference type="Google" id="ProtNLM"/>
    </source>
</evidence>
<keyword evidence="4" id="KW-1185">Reference proteome</keyword>
<keyword evidence="2" id="KW-0812">Transmembrane</keyword>
<name>A0AAV4DA58_9GAST</name>
<reference evidence="3 4" key="1">
    <citation type="journal article" date="2021" name="Elife">
        <title>Chloroplast acquisition without the gene transfer in kleptoplastic sea slugs, Plakobranchus ocellatus.</title>
        <authorList>
            <person name="Maeda T."/>
            <person name="Takahashi S."/>
            <person name="Yoshida T."/>
            <person name="Shimamura S."/>
            <person name="Takaki Y."/>
            <person name="Nagai Y."/>
            <person name="Toyoda A."/>
            <person name="Suzuki Y."/>
            <person name="Arimoto A."/>
            <person name="Ishii H."/>
            <person name="Satoh N."/>
            <person name="Nishiyama T."/>
            <person name="Hasebe M."/>
            <person name="Maruyama T."/>
            <person name="Minagawa J."/>
            <person name="Obokata J."/>
            <person name="Shigenobu S."/>
        </authorList>
    </citation>
    <scope>NUCLEOTIDE SEQUENCE [LARGE SCALE GENOMIC DNA]</scope>
</reference>
<evidence type="ECO:0000313" key="4">
    <source>
        <dbReference type="Proteomes" id="UP000735302"/>
    </source>
</evidence>
<comment type="caution">
    <text evidence="3">The sequence shown here is derived from an EMBL/GenBank/DDBJ whole genome shotgun (WGS) entry which is preliminary data.</text>
</comment>
<feature type="region of interest" description="Disordered" evidence="1">
    <location>
        <begin position="457"/>
        <end position="506"/>
    </location>
</feature>
<feature type="region of interest" description="Disordered" evidence="1">
    <location>
        <begin position="318"/>
        <end position="346"/>
    </location>
</feature>
<organism evidence="3 4">
    <name type="scientific">Plakobranchus ocellatus</name>
    <dbReference type="NCBI Taxonomy" id="259542"/>
    <lineage>
        <taxon>Eukaryota</taxon>
        <taxon>Metazoa</taxon>
        <taxon>Spiralia</taxon>
        <taxon>Lophotrochozoa</taxon>
        <taxon>Mollusca</taxon>
        <taxon>Gastropoda</taxon>
        <taxon>Heterobranchia</taxon>
        <taxon>Euthyneura</taxon>
        <taxon>Panpulmonata</taxon>
        <taxon>Sacoglossa</taxon>
        <taxon>Placobranchoidea</taxon>
        <taxon>Plakobranchidae</taxon>
        <taxon>Plakobranchus</taxon>
    </lineage>
</organism>
<accession>A0AAV4DA58</accession>
<evidence type="ECO:0000256" key="2">
    <source>
        <dbReference type="SAM" id="Phobius"/>
    </source>
</evidence>
<feature type="compositionally biased region" description="Polar residues" evidence="1">
    <location>
        <begin position="335"/>
        <end position="346"/>
    </location>
</feature>
<sequence>MELVGCDCEVCFWTILSFSIKRVLLLSAIIFSKDAVNACSDKKHRKEDEDDEEECWYQLWYFWLIIALFLAGVLLLVFIYCKQHAKQARLEGLGRTGTQMVLPPSYDEPGHLPPPYSAALPVTDTPQPAHFQHQCQIYSLRSQAPNAPALINHIRAESVPPPYSPPPNDAQHDLIQTPSNNMLESNNASPLPSWSISPQSEVAGVCHISTPRHAAPTVINQPNDSIIRSSAAFQNPPCYLPVVVPFSHSQNNMQDSHPLTTYMFYHNPMQTSPFQLSSNDPSPCYNASIYTISQPQLQFHSHENSVPNNMVEGIGYGPNSRDSMTNNFDRADSSAPPSTNQAQQSRNITAFRRQTRSQPALATNGFNLRLMLTTNPSHHDLSHEPIHSQSNPSAFHDNNRLLTSHSYNMAESTTDSSQLSRFQGRSVSTTARTENTPVVVFRNESITNSVITNGSTSATYRTPTVRGSLMETDSQPSRTSPLKNGESRTIVSPKNTETDSHSPVPLSQMAVSTRARQGGGDDNVPYRNERLATTNTRQIHQQTDQEGQNGLSASYCIL</sequence>
<evidence type="ECO:0000256" key="1">
    <source>
        <dbReference type="SAM" id="MobiDB-lite"/>
    </source>
</evidence>